<dbReference type="PANTHER" id="PTHR45947:SF3">
    <property type="entry name" value="SULFOQUINOVOSYL TRANSFERASE SQD2"/>
    <property type="match status" value="1"/>
</dbReference>
<dbReference type="InterPro" id="IPR028098">
    <property type="entry name" value="Glyco_trans_4-like_N"/>
</dbReference>
<dbReference type="EMBL" id="JAFKDB010000020">
    <property type="protein sequence ID" value="MBN7771465.1"/>
    <property type="molecule type" value="Genomic_DNA"/>
</dbReference>
<dbReference type="PANTHER" id="PTHR45947">
    <property type="entry name" value="SULFOQUINOVOSYL TRANSFERASE SQD2"/>
    <property type="match status" value="1"/>
</dbReference>
<dbReference type="InterPro" id="IPR050194">
    <property type="entry name" value="Glycosyltransferase_grp1"/>
</dbReference>
<organism evidence="2 3">
    <name type="scientific">Marinobacter daepoensis</name>
    <dbReference type="NCBI Taxonomy" id="262077"/>
    <lineage>
        <taxon>Bacteria</taxon>
        <taxon>Pseudomonadati</taxon>
        <taxon>Pseudomonadota</taxon>
        <taxon>Gammaproteobacteria</taxon>
        <taxon>Pseudomonadales</taxon>
        <taxon>Marinobacteraceae</taxon>
        <taxon>Marinobacter</taxon>
    </lineage>
</organism>
<evidence type="ECO:0000259" key="1">
    <source>
        <dbReference type="Pfam" id="PF13439"/>
    </source>
</evidence>
<dbReference type="Pfam" id="PF13692">
    <property type="entry name" value="Glyco_trans_1_4"/>
    <property type="match status" value="1"/>
</dbReference>
<accession>A0ABS3BHZ9</accession>
<reference evidence="2 3" key="1">
    <citation type="submission" date="2021-02" db="EMBL/GenBank/DDBJ databases">
        <title>PHA producing bacteria isolated from coastal sediment in Guangdong, Shenzhen.</title>
        <authorList>
            <person name="Zheng W."/>
            <person name="Yu S."/>
            <person name="Huang Y."/>
        </authorList>
    </citation>
    <scope>NUCLEOTIDE SEQUENCE [LARGE SCALE GENOMIC DNA]</scope>
    <source>
        <strain evidence="2 3">TN21-5</strain>
    </source>
</reference>
<gene>
    <name evidence="2" type="ORF">JYP53_16270</name>
</gene>
<dbReference type="CDD" id="cd03814">
    <property type="entry name" value="GT4-like"/>
    <property type="match status" value="1"/>
</dbReference>
<protein>
    <submittedName>
        <fullName evidence="2">Glycosyltransferase family 1 protein</fullName>
    </submittedName>
</protein>
<dbReference type="SUPFAM" id="SSF53756">
    <property type="entry name" value="UDP-Glycosyltransferase/glycogen phosphorylase"/>
    <property type="match status" value="1"/>
</dbReference>
<name>A0ABS3BHZ9_9GAMM</name>
<keyword evidence="3" id="KW-1185">Reference proteome</keyword>
<dbReference type="Gene3D" id="3.40.50.2000">
    <property type="entry name" value="Glycogen Phosphorylase B"/>
    <property type="match status" value="2"/>
</dbReference>
<evidence type="ECO:0000313" key="3">
    <source>
        <dbReference type="Proteomes" id="UP000664344"/>
    </source>
</evidence>
<sequence length="432" mass="48292">MSRSCRISVMAPFHSKGMTAKPSGITVTNAQLTERRPQHITIVSETFPPEINGVANTMRHLCQGLMQRGHHVTVVRPRQAHEKTGLFESTGNGLFSTERVVNGLPLPGYADLRFGAARPAVLRKLWENQKPDGIYVATQGPLGIAAVNAARSLGLPVSSGFHTNFHRYSQYYGMGILERLLCGYGRWFHNRTAITLVPTRHMQQVTREMGITRTGLWSRGVDCQRFTPHKRDLALRQQWGVSDSERAVLYVGRLAAEKNLRMAVACFERIRGLHPNARFVLVGDGPMRRQLEERHPDYVFCGMRRGEDLARHYASGDLFLFPSKTDTFGNVVLEAMASGLGVVAFNDAAAAEHIRHDENGLKVGLNEDEAFINHALRLADQPSLLQRIRAQARLDALDLSWNSQIEQFEQLVLNQSAQAQYHGINKQGISLL</sequence>
<feature type="domain" description="Glycosyltransferase subfamily 4-like N-terminal" evidence="1">
    <location>
        <begin position="51"/>
        <end position="225"/>
    </location>
</feature>
<dbReference type="Pfam" id="PF13439">
    <property type="entry name" value="Glyco_transf_4"/>
    <property type="match status" value="1"/>
</dbReference>
<proteinExistence type="predicted"/>
<dbReference type="Proteomes" id="UP000664344">
    <property type="component" value="Unassembled WGS sequence"/>
</dbReference>
<comment type="caution">
    <text evidence="2">The sequence shown here is derived from an EMBL/GenBank/DDBJ whole genome shotgun (WGS) entry which is preliminary data.</text>
</comment>
<evidence type="ECO:0000313" key="2">
    <source>
        <dbReference type="EMBL" id="MBN7771465.1"/>
    </source>
</evidence>